<name>A0A0V1GV82_TRIPS</name>
<protein>
    <submittedName>
        <fullName evidence="1">Uncharacterized protein</fullName>
    </submittedName>
</protein>
<dbReference type="Proteomes" id="UP000054805">
    <property type="component" value="Unassembled WGS sequence"/>
</dbReference>
<sequence length="91" mass="10623">MKTRTIRSRVENKPHVQFPMGPYSVGLVCGYFKRVKLSHTRDKPAWLRFEIMQYLGFGAAKLFILRLSSHKERHCTHTAHRKPATIETKAK</sequence>
<gene>
    <name evidence="1" type="ORF">T4B_8354</name>
</gene>
<evidence type="ECO:0000313" key="2">
    <source>
        <dbReference type="Proteomes" id="UP000054805"/>
    </source>
</evidence>
<evidence type="ECO:0000313" key="1">
    <source>
        <dbReference type="EMBL" id="KRZ02247.1"/>
    </source>
</evidence>
<dbReference type="EMBL" id="JYDS01000580">
    <property type="protein sequence ID" value="KRZ02247.1"/>
    <property type="molecule type" value="Genomic_DNA"/>
</dbReference>
<proteinExistence type="predicted"/>
<reference evidence="1 2" key="1">
    <citation type="submission" date="2015-01" db="EMBL/GenBank/DDBJ databases">
        <title>Evolution of Trichinella species and genotypes.</title>
        <authorList>
            <person name="Korhonen P.K."/>
            <person name="Edoardo P."/>
            <person name="Giuseppe L.R."/>
            <person name="Gasser R.B."/>
        </authorList>
    </citation>
    <scope>NUCLEOTIDE SEQUENCE [LARGE SCALE GENOMIC DNA]</scope>
    <source>
        <strain evidence="1">ISS588</strain>
    </source>
</reference>
<accession>A0A0V1GV82</accession>
<comment type="caution">
    <text evidence="1">The sequence shown here is derived from an EMBL/GenBank/DDBJ whole genome shotgun (WGS) entry which is preliminary data.</text>
</comment>
<keyword evidence="2" id="KW-1185">Reference proteome</keyword>
<dbReference type="AlphaFoldDB" id="A0A0V1GV82"/>
<organism evidence="1 2">
    <name type="scientific">Trichinella pseudospiralis</name>
    <name type="common">Parasitic roundworm</name>
    <dbReference type="NCBI Taxonomy" id="6337"/>
    <lineage>
        <taxon>Eukaryota</taxon>
        <taxon>Metazoa</taxon>
        <taxon>Ecdysozoa</taxon>
        <taxon>Nematoda</taxon>
        <taxon>Enoplea</taxon>
        <taxon>Dorylaimia</taxon>
        <taxon>Trichinellida</taxon>
        <taxon>Trichinellidae</taxon>
        <taxon>Trichinella</taxon>
    </lineage>
</organism>